<dbReference type="EMBL" id="BMAV01017954">
    <property type="protein sequence ID" value="GFY70019.1"/>
    <property type="molecule type" value="Genomic_DNA"/>
</dbReference>
<accession>A0A8X6YI68</accession>
<name>A0A8X6YI68_9ARAC</name>
<evidence type="ECO:0000313" key="2">
    <source>
        <dbReference type="Proteomes" id="UP000886998"/>
    </source>
</evidence>
<evidence type="ECO:0000313" key="1">
    <source>
        <dbReference type="EMBL" id="GFY70019.1"/>
    </source>
</evidence>
<gene>
    <name evidence="1" type="ORF">TNIN_217101</name>
</gene>
<reference evidence="1" key="1">
    <citation type="submission" date="2020-08" db="EMBL/GenBank/DDBJ databases">
        <title>Multicomponent nature underlies the extraordinary mechanical properties of spider dragline silk.</title>
        <authorList>
            <person name="Kono N."/>
            <person name="Nakamura H."/>
            <person name="Mori M."/>
            <person name="Yoshida Y."/>
            <person name="Ohtoshi R."/>
            <person name="Malay A.D."/>
            <person name="Moran D.A.P."/>
            <person name="Tomita M."/>
            <person name="Numata K."/>
            <person name="Arakawa K."/>
        </authorList>
    </citation>
    <scope>NUCLEOTIDE SEQUENCE</scope>
</reference>
<proteinExistence type="predicted"/>
<keyword evidence="2" id="KW-1185">Reference proteome</keyword>
<dbReference type="Proteomes" id="UP000886998">
    <property type="component" value="Unassembled WGS sequence"/>
</dbReference>
<protein>
    <submittedName>
        <fullName evidence="1">Uncharacterized protein</fullName>
    </submittedName>
</protein>
<comment type="caution">
    <text evidence="1">The sequence shown here is derived from an EMBL/GenBank/DDBJ whole genome shotgun (WGS) entry which is preliminary data.</text>
</comment>
<sequence length="93" mass="10108">MCFYAGRIVKRKSEILEPHTGLCGLSNVQLEDCTDDINCFLSIVGYSFMAMTVWNISPLNMNLAATVLSGIGSNAVISLSCKQLIAENSNFNV</sequence>
<dbReference type="AlphaFoldDB" id="A0A8X6YI68"/>
<organism evidence="1 2">
    <name type="scientific">Trichonephila inaurata madagascariensis</name>
    <dbReference type="NCBI Taxonomy" id="2747483"/>
    <lineage>
        <taxon>Eukaryota</taxon>
        <taxon>Metazoa</taxon>
        <taxon>Ecdysozoa</taxon>
        <taxon>Arthropoda</taxon>
        <taxon>Chelicerata</taxon>
        <taxon>Arachnida</taxon>
        <taxon>Araneae</taxon>
        <taxon>Araneomorphae</taxon>
        <taxon>Entelegynae</taxon>
        <taxon>Araneoidea</taxon>
        <taxon>Nephilidae</taxon>
        <taxon>Trichonephila</taxon>
        <taxon>Trichonephila inaurata</taxon>
    </lineage>
</organism>